<evidence type="ECO:0000256" key="5">
    <source>
        <dbReference type="ARBA" id="ARBA00022679"/>
    </source>
</evidence>
<dbReference type="SUPFAM" id="SSF48452">
    <property type="entry name" value="TPR-like"/>
    <property type="match status" value="1"/>
</dbReference>
<evidence type="ECO:0000256" key="2">
    <source>
        <dbReference type="ARBA" id="ARBA00005386"/>
    </source>
</evidence>
<dbReference type="Gene3D" id="1.25.40.10">
    <property type="entry name" value="Tetratricopeptide repeat domain"/>
    <property type="match status" value="1"/>
</dbReference>
<reference evidence="9 10" key="1">
    <citation type="submission" date="2023-11" db="EMBL/GenBank/DDBJ databases">
        <title>Arctic aerobic anoxygenic photoheterotroph Sediminicoccus rosea KRV36 adapts its photosynthesis to long days of polar summer.</title>
        <authorList>
            <person name="Tomasch J."/>
            <person name="Kopejtka K."/>
            <person name="Bily T."/>
            <person name="Gardiner A.T."/>
            <person name="Gardian Z."/>
            <person name="Shivaramu S."/>
            <person name="Koblizek M."/>
            <person name="Engelhardt F."/>
            <person name="Kaftan D."/>
        </authorList>
    </citation>
    <scope>NUCLEOTIDE SEQUENCE [LARGE SCALE GENOMIC DNA]</scope>
    <source>
        <strain evidence="9 10">R-30</strain>
    </source>
</reference>
<dbReference type="RefSeq" id="WP_318651059.1">
    <property type="nucleotide sequence ID" value="NZ_CP137852.1"/>
</dbReference>
<evidence type="ECO:0000313" key="9">
    <source>
        <dbReference type="EMBL" id="WPB87102.1"/>
    </source>
</evidence>
<dbReference type="SUPFAM" id="SSF53756">
    <property type="entry name" value="UDP-Glycosyltransferase/glycogen phosphorylase"/>
    <property type="match status" value="1"/>
</dbReference>
<feature type="domain" description="O-GlcNAc transferase C-terminal" evidence="8">
    <location>
        <begin position="398"/>
        <end position="582"/>
    </location>
</feature>
<evidence type="ECO:0000256" key="4">
    <source>
        <dbReference type="ARBA" id="ARBA00022676"/>
    </source>
</evidence>
<dbReference type="InterPro" id="IPR019734">
    <property type="entry name" value="TPR_rpt"/>
</dbReference>
<accession>A0ABZ0PP01</accession>
<proteinExistence type="inferred from homology"/>
<keyword evidence="10" id="KW-1185">Reference proteome</keyword>
<evidence type="ECO:0000256" key="6">
    <source>
        <dbReference type="ARBA" id="ARBA00022737"/>
    </source>
</evidence>
<sequence>MSETLVMTLANLVTEAQRLTAAGEGAAASGLYAGWIAANPANPQLYIAHFNHACLQGDLGDASGARESLQACLALNPDFLPASINLGGLLERAGQVPLAIEQWQGVAQRVVAVTGAAIAYKLTALKQIARVLSEHHKPALAEATLRQCLELQPEQRDVIEQFMALRLAQCAWPVLPPGDAAERRRLLRGTSPLSMLAYTDDPWLHLGLAHHYARCLVDESRDLSAHDRRDAPILLEGRRLRVGYLSSDLRDHAIGTLMAEVFELHDRGRVEVTAYYCGPPSTAPLQARIKAAVEHWVDIREMTDDAAAARIAADGIDILVDVNGYTRDARTAIFARRPAPVQVNWLGYPGTLGTPWHHYIIADAWIIPPEAEPHYSERVLRLPCYQPNDRKRVIAATPSRAAAGLPGQGFVFCCFNASQKLSRFTLERWMQILLAVPGSVLWLLDSGEEMRANLAAFAAARGVAEGRIVFAPKLNNPEHLARYRLADLFLDSVPYGAHTTASDALWLGVPVLTLSGRGFASRVCGSLVRAAGLPGMVCATPDEYVRRAIALAQDPVELARHRRTLAARRDRCDLFNMEKLVKRLEALFHQAARTHQAGRTPVPRLDNLDSYLEIGASLDHEAEEMLALPDPDGLYRARLARRHAVRPMPPDGRLWP</sequence>
<dbReference type="Gene3D" id="3.40.50.2000">
    <property type="entry name" value="Glycogen Phosphorylase B"/>
    <property type="match status" value="1"/>
</dbReference>
<evidence type="ECO:0000259" key="8">
    <source>
        <dbReference type="Pfam" id="PF13844"/>
    </source>
</evidence>
<dbReference type="SMART" id="SM00028">
    <property type="entry name" value="TPR"/>
    <property type="match status" value="2"/>
</dbReference>
<feature type="domain" description="O-GlcNAc transferase C-terminal" evidence="8">
    <location>
        <begin position="235"/>
        <end position="380"/>
    </location>
</feature>
<comment type="similarity">
    <text evidence="2">Belongs to the glycosyltransferase 41 family. O-GlcNAc transferase subfamily.</text>
</comment>
<dbReference type="InterPro" id="IPR011990">
    <property type="entry name" value="TPR-like_helical_dom_sf"/>
</dbReference>
<gene>
    <name evidence="9" type="ORF">R9Z33_09540</name>
</gene>
<evidence type="ECO:0000256" key="7">
    <source>
        <dbReference type="ARBA" id="ARBA00022803"/>
    </source>
</evidence>
<dbReference type="Gene3D" id="3.40.50.11380">
    <property type="match status" value="1"/>
</dbReference>
<keyword evidence="6" id="KW-0677">Repeat</keyword>
<name>A0ABZ0PP01_9PROT</name>
<keyword evidence="7" id="KW-0802">TPR repeat</keyword>
<dbReference type="Proteomes" id="UP001305521">
    <property type="component" value="Chromosome"/>
</dbReference>
<dbReference type="EC" id="2.4.1.255" evidence="3"/>
<dbReference type="GO" id="GO:0016740">
    <property type="term" value="F:transferase activity"/>
    <property type="evidence" value="ECO:0007669"/>
    <property type="project" value="UniProtKB-KW"/>
</dbReference>
<dbReference type="InterPro" id="IPR029489">
    <property type="entry name" value="OGT/SEC/SPY_C"/>
</dbReference>
<keyword evidence="4" id="KW-0328">Glycosyltransferase</keyword>
<comment type="pathway">
    <text evidence="1">Protein modification; protein glycosylation.</text>
</comment>
<keyword evidence="5 9" id="KW-0808">Transferase</keyword>
<evidence type="ECO:0000256" key="1">
    <source>
        <dbReference type="ARBA" id="ARBA00004922"/>
    </source>
</evidence>
<dbReference type="EMBL" id="CP137852">
    <property type="protein sequence ID" value="WPB87102.1"/>
    <property type="molecule type" value="Genomic_DNA"/>
</dbReference>
<evidence type="ECO:0000256" key="3">
    <source>
        <dbReference type="ARBA" id="ARBA00011970"/>
    </source>
</evidence>
<dbReference type="PANTHER" id="PTHR44998:SF1">
    <property type="entry name" value="UDP-N-ACETYLGLUCOSAMINE--PEPTIDE N-ACETYLGLUCOSAMINYLTRANSFERASE 110 KDA SUBUNIT"/>
    <property type="match status" value="1"/>
</dbReference>
<protein>
    <recommendedName>
        <fullName evidence="3">protein O-GlcNAc transferase</fullName>
        <ecNumber evidence="3">2.4.1.255</ecNumber>
    </recommendedName>
</protein>
<dbReference type="PANTHER" id="PTHR44998">
    <property type="match status" value="1"/>
</dbReference>
<dbReference type="Pfam" id="PF13844">
    <property type="entry name" value="Glyco_transf_41"/>
    <property type="match status" value="2"/>
</dbReference>
<evidence type="ECO:0000313" key="10">
    <source>
        <dbReference type="Proteomes" id="UP001305521"/>
    </source>
</evidence>
<organism evidence="9 10">
    <name type="scientific">Sediminicoccus rosea</name>
    <dbReference type="NCBI Taxonomy" id="1225128"/>
    <lineage>
        <taxon>Bacteria</taxon>
        <taxon>Pseudomonadati</taxon>
        <taxon>Pseudomonadota</taxon>
        <taxon>Alphaproteobacteria</taxon>
        <taxon>Acetobacterales</taxon>
        <taxon>Roseomonadaceae</taxon>
        <taxon>Sediminicoccus</taxon>
    </lineage>
</organism>